<dbReference type="PANTHER" id="PTHR46648">
    <property type="entry name" value="HIT FAMILY PROTEIN 1"/>
    <property type="match status" value="1"/>
</dbReference>
<evidence type="ECO:0000256" key="3">
    <source>
        <dbReference type="PROSITE-ProRule" id="PRU00464"/>
    </source>
</evidence>
<dbReference type="EMBL" id="UHID01000001">
    <property type="protein sequence ID" value="SUO94016.1"/>
    <property type="molecule type" value="Genomic_DNA"/>
</dbReference>
<feature type="short sequence motif" description="Histidine triad motif" evidence="2 3">
    <location>
        <begin position="93"/>
        <end position="97"/>
    </location>
</feature>
<name>A0A380MPN5_STRGR</name>
<feature type="domain" description="HIT" evidence="4">
    <location>
        <begin position="6"/>
        <end position="108"/>
    </location>
</feature>
<dbReference type="AlphaFoldDB" id="A0A380MPN5"/>
<dbReference type="PRINTS" id="PR00332">
    <property type="entry name" value="HISTRIAD"/>
</dbReference>
<protein>
    <submittedName>
        <fullName evidence="5">Histidine triad (HIT) protein</fullName>
    </submittedName>
</protein>
<feature type="active site" description="Tele-AMP-histidine intermediate" evidence="1">
    <location>
        <position position="95"/>
    </location>
</feature>
<dbReference type="Proteomes" id="UP000254150">
    <property type="component" value="Unassembled WGS sequence"/>
</dbReference>
<gene>
    <name evidence="5" type="primary">hit_2</name>
    <name evidence="5" type="ORF">NCTC7807_00658</name>
</gene>
<organism evidence="5 6">
    <name type="scientific">Streptomyces griseus</name>
    <dbReference type="NCBI Taxonomy" id="1911"/>
    <lineage>
        <taxon>Bacteria</taxon>
        <taxon>Bacillati</taxon>
        <taxon>Actinomycetota</taxon>
        <taxon>Actinomycetes</taxon>
        <taxon>Kitasatosporales</taxon>
        <taxon>Streptomycetaceae</taxon>
        <taxon>Streptomyces</taxon>
    </lineage>
</organism>
<dbReference type="SUPFAM" id="SSF54197">
    <property type="entry name" value="HIT-like"/>
    <property type="match status" value="1"/>
</dbReference>
<dbReference type="GO" id="GO:0009117">
    <property type="term" value="P:nucleotide metabolic process"/>
    <property type="evidence" value="ECO:0007669"/>
    <property type="project" value="TreeGrafter"/>
</dbReference>
<dbReference type="PANTHER" id="PTHR46648:SF1">
    <property type="entry name" value="ADENOSINE 5'-MONOPHOSPHORAMIDASE HNT1"/>
    <property type="match status" value="1"/>
</dbReference>
<dbReference type="InterPro" id="IPR011146">
    <property type="entry name" value="HIT-like"/>
</dbReference>
<dbReference type="Pfam" id="PF01230">
    <property type="entry name" value="HIT"/>
    <property type="match status" value="1"/>
</dbReference>
<dbReference type="InterPro" id="IPR001310">
    <property type="entry name" value="Histidine_triad_HIT"/>
</dbReference>
<evidence type="ECO:0000259" key="4">
    <source>
        <dbReference type="PROSITE" id="PS51084"/>
    </source>
</evidence>
<reference evidence="5 6" key="1">
    <citation type="submission" date="2018-06" db="EMBL/GenBank/DDBJ databases">
        <authorList>
            <consortium name="Pathogen Informatics"/>
            <person name="Doyle S."/>
        </authorList>
    </citation>
    <scope>NUCLEOTIDE SEQUENCE [LARGE SCALE GENOMIC DNA]</scope>
    <source>
        <strain evidence="5 6">NCTC7807</strain>
    </source>
</reference>
<evidence type="ECO:0000313" key="5">
    <source>
        <dbReference type="EMBL" id="SUO94016.1"/>
    </source>
</evidence>
<evidence type="ECO:0000256" key="2">
    <source>
        <dbReference type="PIRSR" id="PIRSR601310-3"/>
    </source>
</evidence>
<sequence length="123" mass="13006">MTASCVFCAITAGRAPAKVVKEWDDAIAIVPLGPVTAGHVLVIPRAHVADFADDPEVTGATARRAAQLCRDLHLVHANLITSRGAEATQTVYHLHLHLVPRAATDGLALPWDGARTTAEEASR</sequence>
<dbReference type="Gene3D" id="3.30.428.10">
    <property type="entry name" value="HIT-like"/>
    <property type="match status" value="1"/>
</dbReference>
<accession>A0A380MPN5</accession>
<dbReference type="InterPro" id="IPR036265">
    <property type="entry name" value="HIT-like_sf"/>
</dbReference>
<evidence type="ECO:0000256" key="1">
    <source>
        <dbReference type="PIRSR" id="PIRSR601310-1"/>
    </source>
</evidence>
<dbReference type="PROSITE" id="PS51084">
    <property type="entry name" value="HIT_2"/>
    <property type="match status" value="1"/>
</dbReference>
<proteinExistence type="predicted"/>
<dbReference type="GO" id="GO:0003824">
    <property type="term" value="F:catalytic activity"/>
    <property type="evidence" value="ECO:0007669"/>
    <property type="project" value="InterPro"/>
</dbReference>
<dbReference type="RefSeq" id="WP_115067855.1">
    <property type="nucleotide sequence ID" value="NZ_UHID01000001.1"/>
</dbReference>
<evidence type="ECO:0000313" key="6">
    <source>
        <dbReference type="Proteomes" id="UP000254150"/>
    </source>
</evidence>